<proteinExistence type="predicted"/>
<organism evidence="2 3">
    <name type="scientific">Halomonas qinghailakensis</name>
    <dbReference type="NCBI Taxonomy" id="2937790"/>
    <lineage>
        <taxon>Bacteria</taxon>
        <taxon>Pseudomonadati</taxon>
        <taxon>Pseudomonadota</taxon>
        <taxon>Gammaproteobacteria</taxon>
        <taxon>Oceanospirillales</taxon>
        <taxon>Halomonadaceae</taxon>
        <taxon>Halomonas</taxon>
    </lineage>
</organism>
<evidence type="ECO:0000313" key="2">
    <source>
        <dbReference type="EMBL" id="UYO76145.1"/>
    </source>
</evidence>
<keyword evidence="3" id="KW-1185">Reference proteome</keyword>
<dbReference type="AlphaFoldDB" id="A0AA46YS60"/>
<dbReference type="Proteomes" id="UP001164935">
    <property type="component" value="Chromosome"/>
</dbReference>
<evidence type="ECO:0000256" key="1">
    <source>
        <dbReference type="SAM" id="SignalP"/>
    </source>
</evidence>
<dbReference type="KEGG" id="hqn:M0220_08375"/>
<protein>
    <recommendedName>
        <fullName evidence="4">Secreted protein</fullName>
    </recommendedName>
</protein>
<name>A0AA46YS60_9GAMM</name>
<reference evidence="2" key="1">
    <citation type="submission" date="2022-05" db="EMBL/GenBank/DDBJ databases">
        <title>Complete sequence of a novel PHA-producing Halomonas strain.</title>
        <authorList>
            <person name="Zheng Z."/>
        </authorList>
    </citation>
    <scope>NUCLEOTIDE SEQUENCE</scope>
    <source>
        <strain evidence="2">ZZQ-149</strain>
    </source>
</reference>
<evidence type="ECO:0008006" key="4">
    <source>
        <dbReference type="Google" id="ProtNLM"/>
    </source>
</evidence>
<dbReference type="EMBL" id="CP096973">
    <property type="protein sequence ID" value="UYO76145.1"/>
    <property type="molecule type" value="Genomic_DNA"/>
</dbReference>
<accession>A0AA46YS60</accession>
<gene>
    <name evidence="2" type="ORF">M0220_08375</name>
</gene>
<evidence type="ECO:0000313" key="3">
    <source>
        <dbReference type="Proteomes" id="UP001164935"/>
    </source>
</evidence>
<feature type="chain" id="PRO_5041469012" description="Secreted protein" evidence="1">
    <location>
        <begin position="30"/>
        <end position="195"/>
    </location>
</feature>
<dbReference type="RefSeq" id="WP_264019130.1">
    <property type="nucleotide sequence ID" value="NZ_CP096973.1"/>
</dbReference>
<keyword evidence="1" id="KW-0732">Signal</keyword>
<feature type="signal peptide" evidence="1">
    <location>
        <begin position="1"/>
        <end position="29"/>
    </location>
</feature>
<sequence length="195" mass="21695">MPLIFKGFISLSALSLAVLTMTLPALSQASEIGTLPHTDFEIDIDELAMRDKELSDNIAEMCHIMGDSDCNIILTSCSETPIPNSCFLRTLLFHAMDEATCSEGSLQECSAERSRYESRVSDFSSDYANQPGIGRAALNSCFSFYKVDIDSPTLINVKEELDNVMPGLGEYIDYKGLYHCIRDQYMEMTRGIISQ</sequence>